<dbReference type="FunCoup" id="A0A482X6K6">
    <property type="interactions" value="43"/>
</dbReference>
<dbReference type="InterPro" id="IPR003591">
    <property type="entry name" value="Leu-rich_rpt_typical-subtyp"/>
</dbReference>
<keyword evidence="2 4" id="KW-0732">Signal</keyword>
<comment type="caution">
    <text evidence="5">The sequence shown here is derived from an EMBL/GenBank/DDBJ whole genome shotgun (WGS) entry which is preliminary data.</text>
</comment>
<dbReference type="InterPro" id="IPR032675">
    <property type="entry name" value="LRR_dom_sf"/>
</dbReference>
<dbReference type="EMBL" id="QKKF02016774">
    <property type="protein sequence ID" value="RZF41397.1"/>
    <property type="molecule type" value="Genomic_DNA"/>
</dbReference>
<accession>A0A482X6K6</accession>
<evidence type="ECO:0000256" key="1">
    <source>
        <dbReference type="ARBA" id="ARBA00022614"/>
    </source>
</evidence>
<dbReference type="Pfam" id="PF13855">
    <property type="entry name" value="LRR_8"/>
    <property type="match status" value="6"/>
</dbReference>
<proteinExistence type="predicted"/>
<dbReference type="InterPro" id="IPR026906">
    <property type="entry name" value="LRR_5"/>
</dbReference>
<keyword evidence="3" id="KW-0677">Repeat</keyword>
<dbReference type="AlphaFoldDB" id="A0A482X6K6"/>
<dbReference type="SMART" id="SM00365">
    <property type="entry name" value="LRR_SD22"/>
    <property type="match status" value="6"/>
</dbReference>
<evidence type="ECO:0000256" key="2">
    <source>
        <dbReference type="ARBA" id="ARBA00022729"/>
    </source>
</evidence>
<dbReference type="PANTHER" id="PTHR24369">
    <property type="entry name" value="ANTIGEN BSP, PUTATIVE-RELATED"/>
    <property type="match status" value="1"/>
</dbReference>
<sequence>MRPVGGGQWMVGTVHMLVGLVVGFVGEGGAQDVASCRFNSMCLCKAVAEPIDKGVRYPHDNSPHHLRDVSCYQVPFSKFPELPHGHIPHVDVMGCDLEAVDNEALGGTQVDALRLFNNKLLTIGEKAFTTMNNVLRALDLGSNELQEIPIQALLSLKKLDWLNLQRNHISTILEIDWGHLKNSLANLLIAENDIEELPSVALTEFRHLTLISLNNNKLRLVRPGLLPTSLKTLGLSHNSLTTFPAEAIDQLKDLQKVFLRGNYIEALPSHSFTRLKKLDKLDLGENALESLPSSIFSESLVVRDLNLDFNAIQNISANAFRGMHCERIQLSINKIKYVDEKAFAGLENSLGVLYMENNNLKEIPKALTHLKRLKSLYISSNKIREIREDAFDGFSSVLKAISLAGNHLLEIPKLALKNCKRISHFNIGYNQITDVTDADFEGWGESLETLILRNNRIVHLHPHMFKHTPRLRELSLSFNRISDAPPDTFLDVANTLELVEISFGLYQEEFPEDLLKPLAALIWLDLDNNNIRAISKTALYNFGQLQYFNMDMNKLTYLPEGLFHANVHRNLRDIRLSYNYINSIESDTFYALEKVQTVSLAGNNIQEIKSQSFKNLPNLVKVVLIDNRIHTIRRHAFFDLPSLVQLDLQDNDLVELSLNIFENVTSFNLPMVLNVSKNQISDLYPSDTNTPMYVNTLDMSRNLIGEVPTTFLQTFSESIRILHLGYNRINRLETTAFGELGLLEVLTLEHNSIVTLRKRAFSGLHKLQILDLSHNHIEQLQMEQFKTLENLRIVSLAFNHIRSLPRDAFQKTRLEKIDLSNNEFVGMPSNSLGEVGFTLRHLDISYNHIEHLDSTMFSEMPFLTSLNLNHNKLTILPDNVFSRLSGLLKLNIASNPLRANFKELFHYVQKLRYLNLAETGLRQAPILPLPNLIQLNLSANFIRDVPAAAFEGLQGLRHLIFSKNKLQSAPSQAWIHTPLLKILDLSVNPIKMLTKESFIGLERLQELDVSDLPRLERFDSDTMSGMRHLFHLSIQTWPSIERYRFRLGSTLSTMPSLRHLQVKIYEAVLTDQLVGAFNPKLTTIDISGYNLKHIDGKAFIGIEDNSELVLRIHDTQIEDLPPGLYTKLSKIINLSLDLRNNKFTSLSYTALYTNTTRWEDVGTKLISGGLKLAGNPWECECGLVWAGHWLRRWLREPKQIQLLSVEAGRQLVEEAREATCRDPRTRSSRPLLHLTPEDLRCQASALSSAAATVSCTLLRLSLFLALLPHGW</sequence>
<dbReference type="Proteomes" id="UP000291343">
    <property type="component" value="Unassembled WGS sequence"/>
</dbReference>
<dbReference type="SMR" id="A0A482X6K6"/>
<dbReference type="OrthoDB" id="10022853at2759"/>
<evidence type="ECO:0000256" key="3">
    <source>
        <dbReference type="ARBA" id="ARBA00022737"/>
    </source>
</evidence>
<gene>
    <name evidence="5" type="ORF">LSTR_LSTR000111</name>
</gene>
<dbReference type="STRING" id="195883.A0A482X6K6"/>
<dbReference type="InterPro" id="IPR001611">
    <property type="entry name" value="Leu-rich_rpt"/>
</dbReference>
<dbReference type="PANTHER" id="PTHR24369:SF210">
    <property type="entry name" value="CHAOPTIN-RELATED"/>
    <property type="match status" value="1"/>
</dbReference>
<feature type="chain" id="PRO_5019727669" description="Chaoptin" evidence="4">
    <location>
        <begin position="31"/>
        <end position="1271"/>
    </location>
</feature>
<protein>
    <recommendedName>
        <fullName evidence="7">Chaoptin</fullName>
    </recommendedName>
</protein>
<dbReference type="FunFam" id="3.80.10.10:FF:001164">
    <property type="entry name" value="GH01279p"/>
    <property type="match status" value="2"/>
</dbReference>
<dbReference type="Gene3D" id="3.80.10.10">
    <property type="entry name" value="Ribonuclease Inhibitor"/>
    <property type="match status" value="9"/>
</dbReference>
<dbReference type="InterPro" id="IPR050541">
    <property type="entry name" value="LRR_TM_domain-containing"/>
</dbReference>
<dbReference type="InParanoid" id="A0A482X6K6"/>
<dbReference type="Pfam" id="PF13306">
    <property type="entry name" value="LRR_5"/>
    <property type="match status" value="1"/>
</dbReference>
<evidence type="ECO:0008006" key="7">
    <source>
        <dbReference type="Google" id="ProtNLM"/>
    </source>
</evidence>
<reference evidence="5 6" key="1">
    <citation type="journal article" date="2017" name="Gigascience">
        <title>Genome sequence of the small brown planthopper, Laodelphax striatellus.</title>
        <authorList>
            <person name="Zhu J."/>
            <person name="Jiang F."/>
            <person name="Wang X."/>
            <person name="Yang P."/>
            <person name="Bao Y."/>
            <person name="Zhao W."/>
            <person name="Wang W."/>
            <person name="Lu H."/>
            <person name="Wang Q."/>
            <person name="Cui N."/>
            <person name="Li J."/>
            <person name="Chen X."/>
            <person name="Luo L."/>
            <person name="Yu J."/>
            <person name="Kang L."/>
            <person name="Cui F."/>
        </authorList>
    </citation>
    <scope>NUCLEOTIDE SEQUENCE [LARGE SCALE GENOMIC DNA]</scope>
    <source>
        <strain evidence="5">Lst14</strain>
    </source>
</reference>
<dbReference type="SMART" id="SM00369">
    <property type="entry name" value="LRR_TYP"/>
    <property type="match status" value="27"/>
</dbReference>
<dbReference type="PROSITE" id="PS51450">
    <property type="entry name" value="LRR"/>
    <property type="match status" value="8"/>
</dbReference>
<evidence type="ECO:0000313" key="5">
    <source>
        <dbReference type="EMBL" id="RZF41397.1"/>
    </source>
</evidence>
<dbReference type="GO" id="GO:0005886">
    <property type="term" value="C:plasma membrane"/>
    <property type="evidence" value="ECO:0007669"/>
    <property type="project" value="TreeGrafter"/>
</dbReference>
<evidence type="ECO:0000256" key="4">
    <source>
        <dbReference type="SAM" id="SignalP"/>
    </source>
</evidence>
<dbReference type="SUPFAM" id="SSF52058">
    <property type="entry name" value="L domain-like"/>
    <property type="match status" value="4"/>
</dbReference>
<name>A0A482X6K6_LAOST</name>
<organism evidence="5 6">
    <name type="scientific">Laodelphax striatellus</name>
    <name type="common">Small brown planthopper</name>
    <name type="synonym">Delphax striatella</name>
    <dbReference type="NCBI Taxonomy" id="195883"/>
    <lineage>
        <taxon>Eukaryota</taxon>
        <taxon>Metazoa</taxon>
        <taxon>Ecdysozoa</taxon>
        <taxon>Arthropoda</taxon>
        <taxon>Hexapoda</taxon>
        <taxon>Insecta</taxon>
        <taxon>Pterygota</taxon>
        <taxon>Neoptera</taxon>
        <taxon>Paraneoptera</taxon>
        <taxon>Hemiptera</taxon>
        <taxon>Auchenorrhyncha</taxon>
        <taxon>Fulgoroidea</taxon>
        <taxon>Delphacidae</taxon>
        <taxon>Criomorphinae</taxon>
        <taxon>Laodelphax</taxon>
    </lineage>
</organism>
<feature type="signal peptide" evidence="4">
    <location>
        <begin position="1"/>
        <end position="30"/>
    </location>
</feature>
<keyword evidence="6" id="KW-1185">Reference proteome</keyword>
<evidence type="ECO:0000313" key="6">
    <source>
        <dbReference type="Proteomes" id="UP000291343"/>
    </source>
</evidence>
<dbReference type="SMART" id="SM00364">
    <property type="entry name" value="LRR_BAC"/>
    <property type="match status" value="10"/>
</dbReference>
<keyword evidence="1" id="KW-0433">Leucine-rich repeat</keyword>